<feature type="domain" description="Tudor" evidence="1">
    <location>
        <begin position="24"/>
        <end position="83"/>
    </location>
</feature>
<evidence type="ECO:0000313" key="2">
    <source>
        <dbReference type="EMBL" id="KAJ7307844.1"/>
    </source>
</evidence>
<protein>
    <recommendedName>
        <fullName evidence="1">Tudor domain-containing protein</fullName>
    </recommendedName>
</protein>
<reference evidence="2" key="1">
    <citation type="submission" date="2023-01" db="EMBL/GenBank/DDBJ databases">
        <title>Genome assembly of the deep-sea coral Lophelia pertusa.</title>
        <authorList>
            <person name="Herrera S."/>
            <person name="Cordes E."/>
        </authorList>
    </citation>
    <scope>NUCLEOTIDE SEQUENCE</scope>
    <source>
        <strain evidence="2">USNM1676648</strain>
        <tissue evidence="2">Polyp</tissue>
    </source>
</reference>
<evidence type="ECO:0000259" key="1">
    <source>
        <dbReference type="Pfam" id="PF00567"/>
    </source>
</evidence>
<dbReference type="Proteomes" id="UP001163046">
    <property type="component" value="Unassembled WGS sequence"/>
</dbReference>
<dbReference type="InterPro" id="IPR002999">
    <property type="entry name" value="Tudor"/>
</dbReference>
<organism evidence="2 3">
    <name type="scientific">Desmophyllum pertusum</name>
    <dbReference type="NCBI Taxonomy" id="174260"/>
    <lineage>
        <taxon>Eukaryota</taxon>
        <taxon>Metazoa</taxon>
        <taxon>Cnidaria</taxon>
        <taxon>Anthozoa</taxon>
        <taxon>Hexacorallia</taxon>
        <taxon>Scleractinia</taxon>
        <taxon>Caryophylliina</taxon>
        <taxon>Caryophylliidae</taxon>
        <taxon>Desmophyllum</taxon>
    </lineage>
</organism>
<name>A0A9W9Y6Q7_9CNID</name>
<feature type="non-terminal residue" evidence="2">
    <location>
        <position position="1"/>
    </location>
</feature>
<dbReference type="Gene3D" id="2.40.50.90">
    <property type="match status" value="1"/>
</dbReference>
<gene>
    <name evidence="2" type="ORF">OS493_040417</name>
</gene>
<proteinExistence type="predicted"/>
<dbReference type="InterPro" id="IPR035437">
    <property type="entry name" value="SNase_OB-fold_sf"/>
</dbReference>
<dbReference type="Gene3D" id="2.30.30.140">
    <property type="match status" value="1"/>
</dbReference>
<evidence type="ECO:0000313" key="3">
    <source>
        <dbReference type="Proteomes" id="UP001163046"/>
    </source>
</evidence>
<accession>A0A9W9Y6Q7</accession>
<comment type="caution">
    <text evidence="2">The sequence shown here is derived from an EMBL/GenBank/DDBJ whole genome shotgun (WGS) entry which is preliminary data.</text>
</comment>
<keyword evidence="3" id="KW-1185">Reference proteome</keyword>
<sequence length="187" mass="21378">SEEKPLSTKNPIKQTRGLQQRFLCSHVDSPAHFFIHYKNNWESIDTLSSKLNEFFQAQSKNDLLPTVEEGTFCCAQFTEDDSWTSGALPQWRDLESSVPMLKSLQMTVVRTEGHHLYVELKDAEGNDIKATLRKEGHVGRERRQLINFIFIKVAQLQQRRSLTSSSSSDSFAISYNCNIVNIIIKPS</sequence>
<dbReference type="EMBL" id="MU828148">
    <property type="protein sequence ID" value="KAJ7307844.1"/>
    <property type="molecule type" value="Genomic_DNA"/>
</dbReference>
<dbReference type="AlphaFoldDB" id="A0A9W9Y6Q7"/>
<dbReference type="Pfam" id="PF00567">
    <property type="entry name" value="TUDOR"/>
    <property type="match status" value="1"/>
</dbReference>